<accession>A0ABR8Z7G0</accession>
<organism evidence="1 2">
    <name type="scientific">Chryseobacterium caseinilyticum</name>
    <dbReference type="NCBI Taxonomy" id="2771428"/>
    <lineage>
        <taxon>Bacteria</taxon>
        <taxon>Pseudomonadati</taxon>
        <taxon>Bacteroidota</taxon>
        <taxon>Flavobacteriia</taxon>
        <taxon>Flavobacteriales</taxon>
        <taxon>Weeksellaceae</taxon>
        <taxon>Chryseobacterium group</taxon>
        <taxon>Chryseobacterium</taxon>
    </lineage>
</organism>
<comment type="caution">
    <text evidence="1">The sequence shown here is derived from an EMBL/GenBank/DDBJ whole genome shotgun (WGS) entry which is preliminary data.</text>
</comment>
<sequence>MTIKVYNGTTAEPQENETVFFIQSRGNRAGRPIRQPMPNCWEVRTYRNVDFEILSIVYESKILSVFLRGSVIPFLSLEEYKKIVSPILKKAIHENRIINEHYLQIRKIEENILHQDKIKNLLKELKVSLSHKVYQKLEIQIL</sequence>
<reference evidence="1 2" key="1">
    <citation type="submission" date="2020-09" db="EMBL/GenBank/DDBJ databases">
        <title>Genome seq and assembly of Chryseobacterium sp.</title>
        <authorList>
            <person name="Chhetri G."/>
        </authorList>
    </citation>
    <scope>NUCLEOTIDE SEQUENCE [LARGE SCALE GENOMIC DNA]</scope>
    <source>
        <strain evidence="1 2">GCR10</strain>
    </source>
</reference>
<dbReference type="Pfam" id="PF22105">
    <property type="entry name" value="DUF6943"/>
    <property type="match status" value="1"/>
</dbReference>
<dbReference type="InterPro" id="IPR054223">
    <property type="entry name" value="DUF6943"/>
</dbReference>
<dbReference type="EMBL" id="JACYFS010000001">
    <property type="protein sequence ID" value="MBD8081147.1"/>
    <property type="molecule type" value="Genomic_DNA"/>
</dbReference>
<dbReference type="RefSeq" id="WP_191734961.1">
    <property type="nucleotide sequence ID" value="NZ_JACYFS010000001.1"/>
</dbReference>
<evidence type="ECO:0000313" key="2">
    <source>
        <dbReference type="Proteomes" id="UP000637299"/>
    </source>
</evidence>
<protein>
    <submittedName>
        <fullName evidence="1">Uncharacterized protein</fullName>
    </submittedName>
</protein>
<gene>
    <name evidence="1" type="ORF">IC610_01785</name>
</gene>
<name>A0ABR8Z7G0_9FLAO</name>
<proteinExistence type="predicted"/>
<dbReference type="Proteomes" id="UP000637299">
    <property type="component" value="Unassembled WGS sequence"/>
</dbReference>
<evidence type="ECO:0000313" key="1">
    <source>
        <dbReference type="EMBL" id="MBD8081147.1"/>
    </source>
</evidence>
<keyword evidence="2" id="KW-1185">Reference proteome</keyword>